<evidence type="ECO:0000313" key="2">
    <source>
        <dbReference type="EMBL" id="RHA44582.1"/>
    </source>
</evidence>
<protein>
    <submittedName>
        <fullName evidence="2">ROK family protein</fullName>
    </submittedName>
</protein>
<reference evidence="2 3" key="1">
    <citation type="submission" date="2018-08" db="EMBL/GenBank/DDBJ databases">
        <title>Cellulomonas rhizosphaerae sp. nov., a novel actinomycete isolated from soil.</title>
        <authorList>
            <person name="Tian Y."/>
        </authorList>
    </citation>
    <scope>NUCLEOTIDE SEQUENCE [LARGE SCALE GENOMIC DNA]</scope>
    <source>
        <strain evidence="2 3">NEAU-TCZ24</strain>
    </source>
</reference>
<keyword evidence="3" id="KW-1185">Reference proteome</keyword>
<dbReference type="PANTHER" id="PTHR18964">
    <property type="entry name" value="ROK (REPRESSOR, ORF, KINASE) FAMILY"/>
    <property type="match status" value="1"/>
</dbReference>
<dbReference type="Gene3D" id="3.30.420.40">
    <property type="match status" value="2"/>
</dbReference>
<organism evidence="2 3">
    <name type="scientific">Cellulomonas rhizosphaerae</name>
    <dbReference type="NCBI Taxonomy" id="2293719"/>
    <lineage>
        <taxon>Bacteria</taxon>
        <taxon>Bacillati</taxon>
        <taxon>Actinomycetota</taxon>
        <taxon>Actinomycetes</taxon>
        <taxon>Micrococcales</taxon>
        <taxon>Cellulomonadaceae</taxon>
        <taxon>Cellulomonas</taxon>
    </lineage>
</organism>
<dbReference type="OrthoDB" id="8772678at2"/>
<evidence type="ECO:0000256" key="1">
    <source>
        <dbReference type="ARBA" id="ARBA00006479"/>
    </source>
</evidence>
<comment type="caution">
    <text evidence="2">The sequence shown here is derived from an EMBL/GenBank/DDBJ whole genome shotgun (WGS) entry which is preliminary data.</text>
</comment>
<sequence>MTPASVVGTPDGSRPGWSIGLDVGGTKVLGVVLDPSGAVRHQVRAATVRGIDGVVGGVVDAVHDLADLAGVAVEDLAGIGIGLPGVVDPRDGTVEHAVNLGIVERVALGALVADQLGAQLPVQVENDLNMAALGAAHVIAEPVADLAFLALGTGVAAGLLLDGRLRRGATGAAGEIGHLTLIVDGLPCKCGQAGCVEQYASGTAIDVAWPGPHSRPAPLELFDAAAAGDPHAIEVRDQFAWAVASAVRILVLTCDVQHVVIGGGVSGVGAPLLECVRSVLAAEAQASPFLASMGLATRVSLAPAGSPVGA</sequence>
<dbReference type="PANTHER" id="PTHR18964:SF149">
    <property type="entry name" value="BIFUNCTIONAL UDP-N-ACETYLGLUCOSAMINE 2-EPIMERASE_N-ACETYLMANNOSAMINE KINASE"/>
    <property type="match status" value="1"/>
</dbReference>
<name>A0A413RRF6_9CELL</name>
<dbReference type="SUPFAM" id="SSF53067">
    <property type="entry name" value="Actin-like ATPase domain"/>
    <property type="match status" value="1"/>
</dbReference>
<feature type="non-terminal residue" evidence="2">
    <location>
        <position position="310"/>
    </location>
</feature>
<dbReference type="InterPro" id="IPR043129">
    <property type="entry name" value="ATPase_NBD"/>
</dbReference>
<dbReference type="EMBL" id="QWKP01000038">
    <property type="protein sequence ID" value="RHA44582.1"/>
    <property type="molecule type" value="Genomic_DNA"/>
</dbReference>
<evidence type="ECO:0000313" key="3">
    <source>
        <dbReference type="Proteomes" id="UP000283374"/>
    </source>
</evidence>
<gene>
    <name evidence="2" type="ORF">D1825_00480</name>
</gene>
<dbReference type="Proteomes" id="UP000283374">
    <property type="component" value="Unassembled WGS sequence"/>
</dbReference>
<comment type="similarity">
    <text evidence="1">Belongs to the ROK (NagC/XylR) family.</text>
</comment>
<dbReference type="Pfam" id="PF00480">
    <property type="entry name" value="ROK"/>
    <property type="match status" value="1"/>
</dbReference>
<dbReference type="InterPro" id="IPR000600">
    <property type="entry name" value="ROK"/>
</dbReference>
<proteinExistence type="inferred from homology"/>
<accession>A0A413RRF6</accession>
<dbReference type="AlphaFoldDB" id="A0A413RRF6"/>